<dbReference type="InterPro" id="IPR016187">
    <property type="entry name" value="CTDL_fold"/>
</dbReference>
<feature type="chain" id="PRO_5016949969" evidence="2">
    <location>
        <begin position="31"/>
        <end position="321"/>
    </location>
</feature>
<evidence type="ECO:0000259" key="3">
    <source>
        <dbReference type="Pfam" id="PF03781"/>
    </source>
</evidence>
<sequence>MHDDQGTSTRVKFYLYLLVFLLTFASSAFCQEGVEQSAGARARKEFTNSLGMKLVELPGSPVAISIWETRVSDWDTYLKHEGMTWTHRPSFPQTSEDPAVNITLPEAMAFCVWLTEHERGSGQIQSSQTYRLPTKLEWDAATGITADGNQSNALYPWGDAWPPMRQSGNYCTRRIAGGRDDGFEFTAPVGQFFPSRSGCYDLGGNAWEWTSDADPDGAVISGLRGGSWMYWRRDCLEAQYIYGAPSNTRSPGIGFRCVLEDAAEVARLARARQDSAARLMEKPEIDQKEIEEMKRKLMERRKPKEGEETTPASPKEAPTTK</sequence>
<dbReference type="EMBL" id="QNRR01000005">
    <property type="protein sequence ID" value="RBP43616.1"/>
    <property type="molecule type" value="Genomic_DNA"/>
</dbReference>
<reference evidence="4 5" key="1">
    <citation type="submission" date="2018-06" db="EMBL/GenBank/DDBJ databases">
        <title>Genomic Encyclopedia of Type Strains, Phase IV (KMG-IV): sequencing the most valuable type-strain genomes for metagenomic binning, comparative biology and taxonomic classification.</title>
        <authorList>
            <person name="Goeker M."/>
        </authorList>
    </citation>
    <scope>NUCLEOTIDE SEQUENCE [LARGE SCALE GENOMIC DNA]</scope>
    <source>
        <strain evidence="4 5">DSM 25532</strain>
    </source>
</reference>
<name>A0A366HMD7_9BACT</name>
<feature type="signal peptide" evidence="2">
    <location>
        <begin position="1"/>
        <end position="30"/>
    </location>
</feature>
<accession>A0A366HMD7</accession>
<evidence type="ECO:0000256" key="1">
    <source>
        <dbReference type="SAM" id="MobiDB-lite"/>
    </source>
</evidence>
<dbReference type="InterPro" id="IPR042095">
    <property type="entry name" value="SUMF_sf"/>
</dbReference>
<protein>
    <submittedName>
        <fullName evidence="4">Sulfatase-modifying factor enzyme 1</fullName>
    </submittedName>
</protein>
<dbReference type="PANTHER" id="PTHR23150">
    <property type="entry name" value="SULFATASE MODIFYING FACTOR 1, 2"/>
    <property type="match status" value="1"/>
</dbReference>
<keyword evidence="5" id="KW-1185">Reference proteome</keyword>
<feature type="domain" description="Sulfatase-modifying factor enzyme-like" evidence="3">
    <location>
        <begin position="80"/>
        <end position="258"/>
    </location>
</feature>
<dbReference type="InterPro" id="IPR005532">
    <property type="entry name" value="SUMF_dom"/>
</dbReference>
<feature type="compositionally biased region" description="Basic and acidic residues" evidence="1">
    <location>
        <begin position="276"/>
        <end position="307"/>
    </location>
</feature>
<feature type="region of interest" description="Disordered" evidence="1">
    <location>
        <begin position="276"/>
        <end position="321"/>
    </location>
</feature>
<keyword evidence="2" id="KW-0732">Signal</keyword>
<organism evidence="4 5">
    <name type="scientific">Roseimicrobium gellanilyticum</name>
    <dbReference type="NCBI Taxonomy" id="748857"/>
    <lineage>
        <taxon>Bacteria</taxon>
        <taxon>Pseudomonadati</taxon>
        <taxon>Verrucomicrobiota</taxon>
        <taxon>Verrucomicrobiia</taxon>
        <taxon>Verrucomicrobiales</taxon>
        <taxon>Verrucomicrobiaceae</taxon>
        <taxon>Roseimicrobium</taxon>
    </lineage>
</organism>
<dbReference type="Proteomes" id="UP000253426">
    <property type="component" value="Unassembled WGS sequence"/>
</dbReference>
<dbReference type="SUPFAM" id="SSF56436">
    <property type="entry name" value="C-type lectin-like"/>
    <property type="match status" value="1"/>
</dbReference>
<dbReference type="PANTHER" id="PTHR23150:SF19">
    <property type="entry name" value="FORMYLGLYCINE-GENERATING ENZYME"/>
    <property type="match status" value="1"/>
</dbReference>
<evidence type="ECO:0000313" key="4">
    <source>
        <dbReference type="EMBL" id="RBP43616.1"/>
    </source>
</evidence>
<dbReference type="Gene3D" id="3.90.1580.10">
    <property type="entry name" value="paralog of FGE (formylglycine-generating enzyme)"/>
    <property type="match status" value="1"/>
</dbReference>
<comment type="caution">
    <text evidence="4">The sequence shown here is derived from an EMBL/GenBank/DDBJ whole genome shotgun (WGS) entry which is preliminary data.</text>
</comment>
<evidence type="ECO:0000313" key="5">
    <source>
        <dbReference type="Proteomes" id="UP000253426"/>
    </source>
</evidence>
<dbReference type="Pfam" id="PF03781">
    <property type="entry name" value="FGE-sulfatase"/>
    <property type="match status" value="1"/>
</dbReference>
<dbReference type="GO" id="GO:0120147">
    <property type="term" value="F:formylglycine-generating oxidase activity"/>
    <property type="evidence" value="ECO:0007669"/>
    <property type="project" value="TreeGrafter"/>
</dbReference>
<proteinExistence type="predicted"/>
<dbReference type="InterPro" id="IPR051043">
    <property type="entry name" value="Sulfatase_Mod_Factor_Kinase"/>
</dbReference>
<dbReference type="AlphaFoldDB" id="A0A366HMD7"/>
<evidence type="ECO:0000256" key="2">
    <source>
        <dbReference type="SAM" id="SignalP"/>
    </source>
</evidence>
<gene>
    <name evidence="4" type="ORF">DES53_10514</name>
</gene>